<dbReference type="Gene3D" id="3.30.1390.30">
    <property type="entry name" value="Penicillin-binding protein 2a, domain 3"/>
    <property type="match status" value="1"/>
</dbReference>
<accession>A0A1H3YSA4</accession>
<dbReference type="GO" id="GO:0005886">
    <property type="term" value="C:plasma membrane"/>
    <property type="evidence" value="ECO:0007669"/>
    <property type="project" value="UniProtKB-SubCell"/>
</dbReference>
<dbReference type="GO" id="GO:0008360">
    <property type="term" value="P:regulation of cell shape"/>
    <property type="evidence" value="ECO:0007669"/>
    <property type="project" value="UniProtKB-KW"/>
</dbReference>
<evidence type="ECO:0000256" key="13">
    <source>
        <dbReference type="ARBA" id="ARBA00023316"/>
    </source>
</evidence>
<evidence type="ECO:0000256" key="9">
    <source>
        <dbReference type="ARBA" id="ARBA00022960"/>
    </source>
</evidence>
<evidence type="ECO:0000256" key="7">
    <source>
        <dbReference type="ARBA" id="ARBA00022692"/>
    </source>
</evidence>
<evidence type="ECO:0000256" key="10">
    <source>
        <dbReference type="ARBA" id="ARBA00022984"/>
    </source>
</evidence>
<evidence type="ECO:0000256" key="1">
    <source>
        <dbReference type="ARBA" id="ARBA00004167"/>
    </source>
</evidence>
<gene>
    <name evidence="16" type="ORF">SAMN05660909_00937</name>
</gene>
<evidence type="ECO:0000256" key="6">
    <source>
        <dbReference type="ARBA" id="ARBA00022670"/>
    </source>
</evidence>
<dbReference type="GO" id="GO:0009252">
    <property type="term" value="P:peptidoglycan biosynthetic process"/>
    <property type="evidence" value="ECO:0007669"/>
    <property type="project" value="UniProtKB-KW"/>
</dbReference>
<protein>
    <submittedName>
        <fullName evidence="16">Penicillin-binding protein 2</fullName>
    </submittedName>
</protein>
<dbReference type="PANTHER" id="PTHR30627">
    <property type="entry name" value="PEPTIDOGLYCAN D,D-TRANSPEPTIDASE"/>
    <property type="match status" value="1"/>
</dbReference>
<dbReference type="NCBIfam" id="TIGR03423">
    <property type="entry name" value="pbp2_mrdA"/>
    <property type="match status" value="1"/>
</dbReference>
<keyword evidence="5" id="KW-0121">Carboxypeptidase</keyword>
<keyword evidence="6" id="KW-0645">Protease</keyword>
<keyword evidence="7" id="KW-0812">Transmembrane</keyword>
<dbReference type="InterPro" id="IPR036138">
    <property type="entry name" value="PBP_dimer_sf"/>
</dbReference>
<comment type="subcellular location">
    <subcellularLocation>
        <location evidence="2">Cell membrane</location>
    </subcellularLocation>
    <subcellularLocation>
        <location evidence="1">Membrane</location>
        <topology evidence="1">Single-pass membrane protein</topology>
    </subcellularLocation>
</comment>
<dbReference type="GO" id="GO:0008658">
    <property type="term" value="F:penicillin binding"/>
    <property type="evidence" value="ECO:0007669"/>
    <property type="project" value="InterPro"/>
</dbReference>
<dbReference type="GO" id="GO:0009002">
    <property type="term" value="F:serine-type D-Ala-D-Ala carboxypeptidase activity"/>
    <property type="evidence" value="ECO:0007669"/>
    <property type="project" value="InterPro"/>
</dbReference>
<dbReference type="Proteomes" id="UP000199656">
    <property type="component" value="Unassembled WGS sequence"/>
</dbReference>
<dbReference type="STRING" id="408074.SAMN05660909_00937"/>
<evidence type="ECO:0000256" key="11">
    <source>
        <dbReference type="ARBA" id="ARBA00022989"/>
    </source>
</evidence>
<feature type="domain" description="Penicillin-binding protein transpeptidase" evidence="14">
    <location>
        <begin position="257"/>
        <end position="594"/>
    </location>
</feature>
<organism evidence="16 17">
    <name type="scientific">Chitinophaga terrae</name>
    <name type="common">ex Kim and Jung 2007</name>
    <dbReference type="NCBI Taxonomy" id="408074"/>
    <lineage>
        <taxon>Bacteria</taxon>
        <taxon>Pseudomonadati</taxon>
        <taxon>Bacteroidota</taxon>
        <taxon>Chitinophagia</taxon>
        <taxon>Chitinophagales</taxon>
        <taxon>Chitinophagaceae</taxon>
        <taxon>Chitinophaga</taxon>
    </lineage>
</organism>
<dbReference type="GO" id="GO:0071555">
    <property type="term" value="P:cell wall organization"/>
    <property type="evidence" value="ECO:0007669"/>
    <property type="project" value="UniProtKB-KW"/>
</dbReference>
<dbReference type="RefSeq" id="WP_089759173.1">
    <property type="nucleotide sequence ID" value="NZ_BKAT01000002.1"/>
</dbReference>
<evidence type="ECO:0000256" key="3">
    <source>
        <dbReference type="ARBA" id="ARBA00022475"/>
    </source>
</evidence>
<evidence type="ECO:0000313" key="17">
    <source>
        <dbReference type="Proteomes" id="UP000199656"/>
    </source>
</evidence>
<sequence length="650" mass="71342">MSVFTQPRRRIVVLLIAGLVLLLTSRLFYLQIVEKKYQRLADANAVTKKIVYPSRGLIFDRKNKSILSNEILYDLVVTPAAVKNIDTSYLCSILGIDRTAFKKRIADAVKKNGKVRPSVFASLLSASSFSQLQESMYLFQPGFELVPRPARTYPYKAAANILGYIGEISPGLLKQDNYTGYQSGDYIGLTGLEKNYERVLMGQRGTQYIVKDNLNRPQGSLQNGEFDTAAVAGKNLRLSLDIELQVLGEELMRNKVGSVVAIDPATGGILAMVSGPVFDPNLLSGSARARNVGKLFSDPTEPFLNRGIQATYQPGSAMKPLTAIVALDEGIITPDFGYPCLGAYTPCNRTIKCLHREPGHAANMRVAMAHSCNAYFLHLYRLEVDARKWGGVKNGHARWAEYMSRFGLGHRLGIDIPSENPGFVADTTVINKRYHGNWNSCSELYVGMGQGQVAVTPLQMANAMCLIANRGYYYLPHFVQSIDQDSSDLLAKFKERHTVARISDTAYNAVIYGMEDVIEHGTGKGAQIPGIAVCGKTGTAQNRGIVNGKVTDLKDHSVFVAFAPRANPRIAIAVIVENAGTGATFAVPIANLMMEKYLKDSLPASKRAVMQRMLETSTIPLAKAELSKIDSLNTTTGMLTTEQVMKKYFH</sequence>
<dbReference type="InterPro" id="IPR012338">
    <property type="entry name" value="Beta-lactam/transpept-like"/>
</dbReference>
<proteinExistence type="predicted"/>
<evidence type="ECO:0000256" key="5">
    <source>
        <dbReference type="ARBA" id="ARBA00022645"/>
    </source>
</evidence>
<evidence type="ECO:0000259" key="14">
    <source>
        <dbReference type="Pfam" id="PF00905"/>
    </source>
</evidence>
<keyword evidence="8" id="KW-0378">Hydrolase</keyword>
<dbReference type="InterPro" id="IPR005311">
    <property type="entry name" value="PBP_dimer"/>
</dbReference>
<evidence type="ECO:0000256" key="8">
    <source>
        <dbReference type="ARBA" id="ARBA00022801"/>
    </source>
</evidence>
<keyword evidence="17" id="KW-1185">Reference proteome</keyword>
<evidence type="ECO:0000256" key="4">
    <source>
        <dbReference type="ARBA" id="ARBA00022519"/>
    </source>
</evidence>
<keyword evidence="10" id="KW-0573">Peptidoglycan synthesis</keyword>
<dbReference type="GO" id="GO:0071972">
    <property type="term" value="F:peptidoglycan L,D-transpeptidase activity"/>
    <property type="evidence" value="ECO:0007669"/>
    <property type="project" value="TreeGrafter"/>
</dbReference>
<dbReference type="Gene3D" id="3.40.710.10">
    <property type="entry name" value="DD-peptidase/beta-lactamase superfamily"/>
    <property type="match status" value="1"/>
</dbReference>
<keyword evidence="9" id="KW-0133">Cell shape</keyword>
<dbReference type="SUPFAM" id="SSF56601">
    <property type="entry name" value="beta-lactamase/transpeptidase-like"/>
    <property type="match status" value="1"/>
</dbReference>
<dbReference type="Pfam" id="PF03717">
    <property type="entry name" value="PBP_dimer"/>
    <property type="match status" value="1"/>
</dbReference>
<keyword evidence="3" id="KW-1003">Cell membrane</keyword>
<dbReference type="Gene3D" id="3.90.1310.10">
    <property type="entry name" value="Penicillin-binding protein 2a (Domain 2)"/>
    <property type="match status" value="1"/>
</dbReference>
<evidence type="ECO:0000259" key="15">
    <source>
        <dbReference type="Pfam" id="PF03717"/>
    </source>
</evidence>
<evidence type="ECO:0000256" key="2">
    <source>
        <dbReference type="ARBA" id="ARBA00004236"/>
    </source>
</evidence>
<dbReference type="EMBL" id="FNRL01000003">
    <property type="protein sequence ID" value="SEA14330.1"/>
    <property type="molecule type" value="Genomic_DNA"/>
</dbReference>
<dbReference type="OrthoDB" id="9766847at2"/>
<dbReference type="Pfam" id="PF00905">
    <property type="entry name" value="Transpeptidase"/>
    <property type="match status" value="1"/>
</dbReference>
<dbReference type="GO" id="GO:0006508">
    <property type="term" value="P:proteolysis"/>
    <property type="evidence" value="ECO:0007669"/>
    <property type="project" value="UniProtKB-KW"/>
</dbReference>
<dbReference type="PANTHER" id="PTHR30627:SF2">
    <property type="entry name" value="PEPTIDOGLYCAN D,D-TRANSPEPTIDASE MRDA"/>
    <property type="match status" value="1"/>
</dbReference>
<keyword evidence="4" id="KW-0997">Cell inner membrane</keyword>
<keyword evidence="11" id="KW-1133">Transmembrane helix</keyword>
<evidence type="ECO:0000313" key="16">
    <source>
        <dbReference type="EMBL" id="SEA14330.1"/>
    </source>
</evidence>
<keyword evidence="12" id="KW-0472">Membrane</keyword>
<name>A0A1H3YSA4_9BACT</name>
<keyword evidence="13" id="KW-0961">Cell wall biogenesis/degradation</keyword>
<dbReference type="InterPro" id="IPR050515">
    <property type="entry name" value="Beta-lactam/transpept"/>
</dbReference>
<evidence type="ECO:0000256" key="12">
    <source>
        <dbReference type="ARBA" id="ARBA00023136"/>
    </source>
</evidence>
<reference evidence="17" key="1">
    <citation type="submission" date="2016-10" db="EMBL/GenBank/DDBJ databases">
        <authorList>
            <person name="Varghese N."/>
            <person name="Submissions S."/>
        </authorList>
    </citation>
    <scope>NUCLEOTIDE SEQUENCE [LARGE SCALE GENOMIC DNA]</scope>
    <source>
        <strain evidence="17">DSM 23920</strain>
    </source>
</reference>
<dbReference type="AlphaFoldDB" id="A0A1H3YSA4"/>
<feature type="domain" description="Penicillin-binding protein dimerisation" evidence="15">
    <location>
        <begin position="52"/>
        <end position="219"/>
    </location>
</feature>
<dbReference type="InterPro" id="IPR017790">
    <property type="entry name" value="Penicillin-binding_protein_2"/>
</dbReference>
<dbReference type="SUPFAM" id="SSF56519">
    <property type="entry name" value="Penicillin binding protein dimerisation domain"/>
    <property type="match status" value="1"/>
</dbReference>
<dbReference type="InterPro" id="IPR001460">
    <property type="entry name" value="PCN-bd_Tpept"/>
</dbReference>